<accession>A0ACB9E3A0</accession>
<organism evidence="1 2">
    <name type="scientific">Cichorium intybus</name>
    <name type="common">Chicory</name>
    <dbReference type="NCBI Taxonomy" id="13427"/>
    <lineage>
        <taxon>Eukaryota</taxon>
        <taxon>Viridiplantae</taxon>
        <taxon>Streptophyta</taxon>
        <taxon>Embryophyta</taxon>
        <taxon>Tracheophyta</taxon>
        <taxon>Spermatophyta</taxon>
        <taxon>Magnoliopsida</taxon>
        <taxon>eudicotyledons</taxon>
        <taxon>Gunneridae</taxon>
        <taxon>Pentapetalae</taxon>
        <taxon>asterids</taxon>
        <taxon>campanulids</taxon>
        <taxon>Asterales</taxon>
        <taxon>Asteraceae</taxon>
        <taxon>Cichorioideae</taxon>
        <taxon>Cichorieae</taxon>
        <taxon>Cichoriinae</taxon>
        <taxon>Cichorium</taxon>
    </lineage>
</organism>
<reference evidence="1 2" key="2">
    <citation type="journal article" date="2022" name="Mol. Ecol. Resour.">
        <title>The genomes of chicory, endive, great burdock and yacon provide insights into Asteraceae paleo-polyploidization history and plant inulin production.</title>
        <authorList>
            <person name="Fan W."/>
            <person name="Wang S."/>
            <person name="Wang H."/>
            <person name="Wang A."/>
            <person name="Jiang F."/>
            <person name="Liu H."/>
            <person name="Zhao H."/>
            <person name="Xu D."/>
            <person name="Zhang Y."/>
        </authorList>
    </citation>
    <scope>NUCLEOTIDE SEQUENCE [LARGE SCALE GENOMIC DNA]</scope>
    <source>
        <strain evidence="2">cv. Punajuju</strain>
        <tissue evidence="1">Leaves</tissue>
    </source>
</reference>
<name>A0ACB9E3A0_CICIN</name>
<dbReference type="EMBL" id="CM042012">
    <property type="protein sequence ID" value="KAI3753459.1"/>
    <property type="molecule type" value="Genomic_DNA"/>
</dbReference>
<keyword evidence="2" id="KW-1185">Reference proteome</keyword>
<comment type="caution">
    <text evidence="1">The sequence shown here is derived from an EMBL/GenBank/DDBJ whole genome shotgun (WGS) entry which is preliminary data.</text>
</comment>
<evidence type="ECO:0000313" key="1">
    <source>
        <dbReference type="EMBL" id="KAI3753459.1"/>
    </source>
</evidence>
<protein>
    <submittedName>
        <fullName evidence="1">Uncharacterized protein</fullName>
    </submittedName>
</protein>
<gene>
    <name evidence="1" type="ORF">L2E82_25512</name>
</gene>
<evidence type="ECO:0000313" key="2">
    <source>
        <dbReference type="Proteomes" id="UP001055811"/>
    </source>
</evidence>
<dbReference type="Proteomes" id="UP001055811">
    <property type="component" value="Linkage Group LG04"/>
</dbReference>
<proteinExistence type="predicted"/>
<reference evidence="2" key="1">
    <citation type="journal article" date="2022" name="Mol. Ecol. Resour.">
        <title>The genomes of chicory, endive, great burdock and yacon provide insights into Asteraceae palaeo-polyploidization history and plant inulin production.</title>
        <authorList>
            <person name="Fan W."/>
            <person name="Wang S."/>
            <person name="Wang H."/>
            <person name="Wang A."/>
            <person name="Jiang F."/>
            <person name="Liu H."/>
            <person name="Zhao H."/>
            <person name="Xu D."/>
            <person name="Zhang Y."/>
        </authorList>
    </citation>
    <scope>NUCLEOTIDE SEQUENCE [LARGE SCALE GENOMIC DNA]</scope>
    <source>
        <strain evidence="2">cv. Punajuju</strain>
    </source>
</reference>
<sequence length="71" mass="7879">MYNGFNACYCLYILTRQIQVILSKKHAKAKCLCKVLLRFVIMKTRMGSKESVAELEKNSSGGGNHLVNGNG</sequence>